<proteinExistence type="predicted"/>
<organism evidence="1 2">
    <name type="scientific">Hymenolepis diminuta</name>
    <name type="common">Rat tapeworm</name>
    <dbReference type="NCBI Taxonomy" id="6216"/>
    <lineage>
        <taxon>Eukaryota</taxon>
        <taxon>Metazoa</taxon>
        <taxon>Spiralia</taxon>
        <taxon>Lophotrochozoa</taxon>
        <taxon>Platyhelminthes</taxon>
        <taxon>Cestoda</taxon>
        <taxon>Eucestoda</taxon>
        <taxon>Cyclophyllidea</taxon>
        <taxon>Hymenolepididae</taxon>
        <taxon>Hymenolepis</taxon>
    </lineage>
</organism>
<protein>
    <submittedName>
        <fullName evidence="1">Uncharacterized protein</fullName>
    </submittedName>
</protein>
<evidence type="ECO:0000313" key="2">
    <source>
        <dbReference type="Proteomes" id="UP000321570"/>
    </source>
</evidence>
<gene>
    <name evidence="1" type="ORF">WMSIL1_LOCUS2810</name>
</gene>
<accession>A0A564Y4L6</accession>
<dbReference type="EMBL" id="CABIJS010000077">
    <property type="protein sequence ID" value="VUZ41909.1"/>
    <property type="molecule type" value="Genomic_DNA"/>
</dbReference>
<evidence type="ECO:0000313" key="1">
    <source>
        <dbReference type="EMBL" id="VUZ41909.1"/>
    </source>
</evidence>
<reference evidence="1 2" key="1">
    <citation type="submission" date="2019-07" db="EMBL/GenBank/DDBJ databases">
        <authorList>
            <person name="Jastrzebski P J."/>
            <person name="Paukszto L."/>
            <person name="Jastrzebski P J."/>
        </authorList>
    </citation>
    <scope>NUCLEOTIDE SEQUENCE [LARGE SCALE GENOMIC DNA]</scope>
    <source>
        <strain evidence="1 2">WMS-il1</strain>
    </source>
</reference>
<name>A0A564Y4L6_HYMDI</name>
<dbReference type="AlphaFoldDB" id="A0A564Y4L6"/>
<sequence>MTTCNNSELSLFDNPALGSSLAFQAEVILFETTCRKSPSVGLCIHNIISTSVFECICC</sequence>
<dbReference type="Proteomes" id="UP000321570">
    <property type="component" value="Unassembled WGS sequence"/>
</dbReference>
<keyword evidence="2" id="KW-1185">Reference proteome</keyword>